<dbReference type="InterPro" id="IPR000719">
    <property type="entry name" value="Prot_kinase_dom"/>
</dbReference>
<comment type="caution">
    <text evidence="3">The sequence shown here is derived from an EMBL/GenBank/DDBJ whole genome shotgun (WGS) entry which is preliminary data.</text>
</comment>
<sequence length="335" mass="39853">MELRSTKFIKNSNDFEHQCTIYKDNNVQVEIVKEIKTEKLFVKKTFYCNDNESISYFFNEVQTLENAKIDGFPFLKFYGYNPNEDGESFLLTEYLENGSLDELIEDKFEKFKNADTIKMKIFYGVAFGLQYLHNRKNIIIHRDIKPGNIFLDKSYDPYIGDFGFARVIQEEIKMTGNIGTIFYMAPEIFDKTETEPDVLIDTYSYAITVLQTITYSLSIRINGEIVSIFDINDDDQFKQLIKDGERYVEIDNVPTDFKQFIIDCWDEDPKKRWPMAKIIKSMREHKLYLKDCNSQEFDDYVNRLDEAYIHHRLKEEEEEEEEEGQQEEDTQEFNF</sequence>
<dbReference type="Proteomes" id="UP001470230">
    <property type="component" value="Unassembled WGS sequence"/>
</dbReference>
<name>A0ABR2GXL3_9EUKA</name>
<dbReference type="Gene3D" id="1.10.510.10">
    <property type="entry name" value="Transferase(Phosphotransferase) domain 1"/>
    <property type="match status" value="1"/>
</dbReference>
<dbReference type="SUPFAM" id="SSF56112">
    <property type="entry name" value="Protein kinase-like (PK-like)"/>
    <property type="match status" value="1"/>
</dbReference>
<keyword evidence="4" id="KW-1185">Reference proteome</keyword>
<evidence type="ECO:0000313" key="4">
    <source>
        <dbReference type="Proteomes" id="UP001470230"/>
    </source>
</evidence>
<proteinExistence type="predicted"/>
<evidence type="ECO:0000313" key="3">
    <source>
        <dbReference type="EMBL" id="KAK8838665.1"/>
    </source>
</evidence>
<dbReference type="SMART" id="SM00220">
    <property type="entry name" value="S_TKc"/>
    <property type="match status" value="1"/>
</dbReference>
<dbReference type="InterPro" id="IPR051681">
    <property type="entry name" value="Ser/Thr_Kinases-Pseudokinases"/>
</dbReference>
<dbReference type="InterPro" id="IPR008271">
    <property type="entry name" value="Ser/Thr_kinase_AS"/>
</dbReference>
<protein>
    <recommendedName>
        <fullName evidence="2">Protein kinase domain-containing protein</fullName>
    </recommendedName>
</protein>
<gene>
    <name evidence="3" type="ORF">M9Y10_032702</name>
</gene>
<feature type="domain" description="Protein kinase" evidence="2">
    <location>
        <begin position="1"/>
        <end position="288"/>
    </location>
</feature>
<dbReference type="PROSITE" id="PS50011">
    <property type="entry name" value="PROTEIN_KINASE_DOM"/>
    <property type="match status" value="1"/>
</dbReference>
<dbReference type="PANTHER" id="PTHR44329">
    <property type="entry name" value="SERINE/THREONINE-PROTEIN KINASE TNNI3K-RELATED"/>
    <property type="match status" value="1"/>
</dbReference>
<accession>A0ABR2GXL3</accession>
<dbReference type="InterPro" id="IPR011009">
    <property type="entry name" value="Kinase-like_dom_sf"/>
</dbReference>
<organism evidence="3 4">
    <name type="scientific">Tritrichomonas musculus</name>
    <dbReference type="NCBI Taxonomy" id="1915356"/>
    <lineage>
        <taxon>Eukaryota</taxon>
        <taxon>Metamonada</taxon>
        <taxon>Parabasalia</taxon>
        <taxon>Tritrichomonadida</taxon>
        <taxon>Tritrichomonadidae</taxon>
        <taxon>Tritrichomonas</taxon>
    </lineage>
</organism>
<feature type="region of interest" description="Disordered" evidence="1">
    <location>
        <begin position="313"/>
        <end position="335"/>
    </location>
</feature>
<dbReference type="EMBL" id="JAPFFF010000054">
    <property type="protein sequence ID" value="KAK8838665.1"/>
    <property type="molecule type" value="Genomic_DNA"/>
</dbReference>
<dbReference type="PROSITE" id="PS00108">
    <property type="entry name" value="PROTEIN_KINASE_ST"/>
    <property type="match status" value="1"/>
</dbReference>
<reference evidence="3 4" key="1">
    <citation type="submission" date="2024-04" db="EMBL/GenBank/DDBJ databases">
        <title>Tritrichomonas musculus Genome.</title>
        <authorList>
            <person name="Alves-Ferreira E."/>
            <person name="Grigg M."/>
            <person name="Lorenzi H."/>
            <person name="Galac M."/>
        </authorList>
    </citation>
    <scope>NUCLEOTIDE SEQUENCE [LARGE SCALE GENOMIC DNA]</scope>
    <source>
        <strain evidence="3 4">EAF2021</strain>
    </source>
</reference>
<dbReference type="Pfam" id="PF00069">
    <property type="entry name" value="Pkinase"/>
    <property type="match status" value="1"/>
</dbReference>
<dbReference type="PANTHER" id="PTHR44329:SF214">
    <property type="entry name" value="PROTEIN KINASE DOMAIN-CONTAINING PROTEIN"/>
    <property type="match status" value="1"/>
</dbReference>
<evidence type="ECO:0000256" key="1">
    <source>
        <dbReference type="SAM" id="MobiDB-lite"/>
    </source>
</evidence>
<feature type="compositionally biased region" description="Acidic residues" evidence="1">
    <location>
        <begin position="316"/>
        <end position="335"/>
    </location>
</feature>
<evidence type="ECO:0000259" key="2">
    <source>
        <dbReference type="PROSITE" id="PS50011"/>
    </source>
</evidence>